<evidence type="ECO:0000313" key="2">
    <source>
        <dbReference type="Proteomes" id="UP000775547"/>
    </source>
</evidence>
<dbReference type="EMBL" id="JABCKV010000016">
    <property type="protein sequence ID" value="KAG5646835.1"/>
    <property type="molecule type" value="Genomic_DNA"/>
</dbReference>
<dbReference type="AlphaFoldDB" id="A0A9P7GCJ0"/>
<sequence length="89" mass="10104">MDNHLLEQTARKCSDCKAAFPSHFVDSEIFQVLFMNKIDILRRKLDFGLRVGDYMAEYQEKSNDFSTDTKATAETLAAGRSSSFKAMVD</sequence>
<dbReference type="Proteomes" id="UP000775547">
    <property type="component" value="Unassembled WGS sequence"/>
</dbReference>
<keyword evidence="2" id="KW-1185">Reference proteome</keyword>
<reference evidence="1" key="2">
    <citation type="submission" date="2021-10" db="EMBL/GenBank/DDBJ databases">
        <title>Phylogenomics reveals ancestral predisposition of the termite-cultivated fungus Termitomyces towards a domesticated lifestyle.</title>
        <authorList>
            <person name="Auxier B."/>
            <person name="Grum-Grzhimaylo A."/>
            <person name="Cardenas M.E."/>
            <person name="Lodge J.D."/>
            <person name="Laessoe T."/>
            <person name="Pedersen O."/>
            <person name="Smith M.E."/>
            <person name="Kuyper T.W."/>
            <person name="Franco-Molano E.A."/>
            <person name="Baroni T.J."/>
            <person name="Aanen D.K."/>
        </authorList>
    </citation>
    <scope>NUCLEOTIDE SEQUENCE</scope>
    <source>
        <strain evidence="1">AP01</strain>
        <tissue evidence="1">Mycelium</tissue>
    </source>
</reference>
<reference evidence="1" key="1">
    <citation type="submission" date="2020-07" db="EMBL/GenBank/DDBJ databases">
        <authorList>
            <person name="Nieuwenhuis M."/>
            <person name="Van De Peppel L.J.J."/>
        </authorList>
    </citation>
    <scope>NUCLEOTIDE SEQUENCE</scope>
    <source>
        <strain evidence="1">AP01</strain>
        <tissue evidence="1">Mycelium</tissue>
    </source>
</reference>
<protein>
    <submittedName>
        <fullName evidence="1">Uncharacterized protein</fullName>
    </submittedName>
</protein>
<dbReference type="OrthoDB" id="5817230at2759"/>
<gene>
    <name evidence="1" type="ORF">DXG03_002212</name>
</gene>
<comment type="caution">
    <text evidence="1">The sequence shown here is derived from an EMBL/GenBank/DDBJ whole genome shotgun (WGS) entry which is preliminary data.</text>
</comment>
<name>A0A9P7GCJ0_9AGAR</name>
<evidence type="ECO:0000313" key="1">
    <source>
        <dbReference type="EMBL" id="KAG5646835.1"/>
    </source>
</evidence>
<proteinExistence type="predicted"/>
<accession>A0A9P7GCJ0</accession>
<dbReference type="InterPro" id="IPR027417">
    <property type="entry name" value="P-loop_NTPase"/>
</dbReference>
<organism evidence="1 2">
    <name type="scientific">Asterophora parasitica</name>
    <dbReference type="NCBI Taxonomy" id="117018"/>
    <lineage>
        <taxon>Eukaryota</taxon>
        <taxon>Fungi</taxon>
        <taxon>Dikarya</taxon>
        <taxon>Basidiomycota</taxon>
        <taxon>Agaricomycotina</taxon>
        <taxon>Agaricomycetes</taxon>
        <taxon>Agaricomycetidae</taxon>
        <taxon>Agaricales</taxon>
        <taxon>Tricholomatineae</taxon>
        <taxon>Lyophyllaceae</taxon>
        <taxon>Asterophora</taxon>
    </lineage>
</organism>
<dbReference type="Gene3D" id="3.40.50.300">
    <property type="entry name" value="P-loop containing nucleotide triphosphate hydrolases"/>
    <property type="match status" value="1"/>
</dbReference>